<feature type="compositionally biased region" description="Polar residues" evidence="1">
    <location>
        <begin position="113"/>
        <end position="127"/>
    </location>
</feature>
<keyword evidence="2" id="KW-0472">Membrane</keyword>
<dbReference type="Proteomes" id="UP000325313">
    <property type="component" value="Unassembled WGS sequence"/>
</dbReference>
<accession>A0A5B0QZ96</accession>
<dbReference type="EMBL" id="VDEP01000246">
    <property type="protein sequence ID" value="KAA1118618.1"/>
    <property type="molecule type" value="Genomic_DNA"/>
</dbReference>
<gene>
    <name evidence="3" type="ORF">PGTUg99_003329</name>
</gene>
<reference evidence="3 4" key="1">
    <citation type="submission" date="2019-05" db="EMBL/GenBank/DDBJ databases">
        <title>Emergence of the Ug99 lineage of the wheat stem rust pathogen through somatic hybridization.</title>
        <authorList>
            <person name="Li F."/>
            <person name="Upadhyaya N.M."/>
            <person name="Sperschneider J."/>
            <person name="Matny O."/>
            <person name="Nguyen-Phuc H."/>
            <person name="Mago R."/>
            <person name="Raley C."/>
            <person name="Miller M.E."/>
            <person name="Silverstein K.A.T."/>
            <person name="Henningsen E."/>
            <person name="Hirsch C.D."/>
            <person name="Visser B."/>
            <person name="Pretorius Z.A."/>
            <person name="Steffenson B.J."/>
            <person name="Schwessinger B."/>
            <person name="Dodds P.N."/>
            <person name="Figueroa M."/>
        </authorList>
    </citation>
    <scope>NUCLEOTIDE SEQUENCE [LARGE SCALE GENOMIC DNA]</scope>
    <source>
        <strain evidence="3 4">Ug99</strain>
    </source>
</reference>
<keyword evidence="2" id="KW-0812">Transmembrane</keyword>
<evidence type="ECO:0000313" key="4">
    <source>
        <dbReference type="Proteomes" id="UP000325313"/>
    </source>
</evidence>
<protein>
    <submittedName>
        <fullName evidence="3">Uncharacterized protein</fullName>
    </submittedName>
</protein>
<keyword evidence="2" id="KW-1133">Transmembrane helix</keyword>
<evidence type="ECO:0000256" key="1">
    <source>
        <dbReference type="SAM" id="MobiDB-lite"/>
    </source>
</evidence>
<sequence>MKPSKIIVTLSLLQGYHSMQQAGDAALHTQRVAETLVTGSASNAATSSNRDQTAVDVLSDSLPGPARPTDFRPSQTDPQAETMVDQRLALADQDRHGSFHSISPPDGQDTGDLDQTSYPRGHQNSAIQRPDGRSPDSREMLNPTAIQRRTWYLTRPQIKQIIQRDFPELFIITVGVYICAILLIEILRPPQPKGCWKNWL</sequence>
<evidence type="ECO:0000313" key="3">
    <source>
        <dbReference type="EMBL" id="KAA1118618.1"/>
    </source>
</evidence>
<feature type="region of interest" description="Disordered" evidence="1">
    <location>
        <begin position="96"/>
        <end position="143"/>
    </location>
</feature>
<dbReference type="AlphaFoldDB" id="A0A5B0QZ96"/>
<comment type="caution">
    <text evidence="3">The sequence shown here is derived from an EMBL/GenBank/DDBJ whole genome shotgun (WGS) entry which is preliminary data.</text>
</comment>
<evidence type="ECO:0000256" key="2">
    <source>
        <dbReference type="SAM" id="Phobius"/>
    </source>
</evidence>
<feature type="region of interest" description="Disordered" evidence="1">
    <location>
        <begin position="41"/>
        <end position="81"/>
    </location>
</feature>
<proteinExistence type="predicted"/>
<feature type="transmembrane region" description="Helical" evidence="2">
    <location>
        <begin position="169"/>
        <end position="187"/>
    </location>
</feature>
<feature type="compositionally biased region" description="Basic and acidic residues" evidence="1">
    <location>
        <begin position="130"/>
        <end position="139"/>
    </location>
</feature>
<organism evidence="3 4">
    <name type="scientific">Puccinia graminis f. sp. tritici</name>
    <dbReference type="NCBI Taxonomy" id="56615"/>
    <lineage>
        <taxon>Eukaryota</taxon>
        <taxon>Fungi</taxon>
        <taxon>Dikarya</taxon>
        <taxon>Basidiomycota</taxon>
        <taxon>Pucciniomycotina</taxon>
        <taxon>Pucciniomycetes</taxon>
        <taxon>Pucciniales</taxon>
        <taxon>Pucciniaceae</taxon>
        <taxon>Puccinia</taxon>
    </lineage>
</organism>
<name>A0A5B0QZ96_PUCGR</name>